<accession>A0A397V8T5</accession>
<keyword evidence="1" id="KW-1133">Transmembrane helix</keyword>
<proteinExistence type="predicted"/>
<dbReference type="EMBL" id="QKWP01000506">
    <property type="protein sequence ID" value="RIB18944.1"/>
    <property type="molecule type" value="Genomic_DNA"/>
</dbReference>
<keyword evidence="1" id="KW-0472">Membrane</keyword>
<dbReference type="Proteomes" id="UP000266673">
    <property type="component" value="Unassembled WGS sequence"/>
</dbReference>
<reference evidence="2 3" key="1">
    <citation type="submission" date="2018-06" db="EMBL/GenBank/DDBJ databases">
        <title>Comparative genomics reveals the genomic features of Rhizophagus irregularis, R. cerebriforme, R. diaphanum and Gigaspora rosea, and their symbiotic lifestyle signature.</title>
        <authorList>
            <person name="Morin E."/>
            <person name="San Clemente H."/>
            <person name="Chen E.C.H."/>
            <person name="De La Providencia I."/>
            <person name="Hainaut M."/>
            <person name="Kuo A."/>
            <person name="Kohler A."/>
            <person name="Murat C."/>
            <person name="Tang N."/>
            <person name="Roy S."/>
            <person name="Loubradou J."/>
            <person name="Henrissat B."/>
            <person name="Grigoriev I.V."/>
            <person name="Corradi N."/>
            <person name="Roux C."/>
            <person name="Martin F.M."/>
        </authorList>
    </citation>
    <scope>NUCLEOTIDE SEQUENCE [LARGE SCALE GENOMIC DNA]</scope>
    <source>
        <strain evidence="2 3">DAOM 194757</strain>
    </source>
</reference>
<keyword evidence="1" id="KW-0812">Transmembrane</keyword>
<sequence length="121" mass="13444">MATLIGSANPAASSGFGTNLRFGAVILGFVFVVSGSCVSVTWSVEILGFCRLFGFLLGFHHFGIMVSITVVGFFFSSLKTVEMGTCKCRRFWRFQAFVILMLWFQFVFSVGSSDFFFNQKP</sequence>
<gene>
    <name evidence="2" type="ORF">C2G38_2036484</name>
</gene>
<dbReference type="AlphaFoldDB" id="A0A397V8T5"/>
<evidence type="ECO:0000313" key="3">
    <source>
        <dbReference type="Proteomes" id="UP000266673"/>
    </source>
</evidence>
<keyword evidence="3" id="KW-1185">Reference proteome</keyword>
<protein>
    <submittedName>
        <fullName evidence="2">Uncharacterized protein</fullName>
    </submittedName>
</protein>
<name>A0A397V8T5_9GLOM</name>
<evidence type="ECO:0000313" key="2">
    <source>
        <dbReference type="EMBL" id="RIB18944.1"/>
    </source>
</evidence>
<organism evidence="2 3">
    <name type="scientific">Gigaspora rosea</name>
    <dbReference type="NCBI Taxonomy" id="44941"/>
    <lineage>
        <taxon>Eukaryota</taxon>
        <taxon>Fungi</taxon>
        <taxon>Fungi incertae sedis</taxon>
        <taxon>Mucoromycota</taxon>
        <taxon>Glomeromycotina</taxon>
        <taxon>Glomeromycetes</taxon>
        <taxon>Diversisporales</taxon>
        <taxon>Gigasporaceae</taxon>
        <taxon>Gigaspora</taxon>
    </lineage>
</organism>
<evidence type="ECO:0000256" key="1">
    <source>
        <dbReference type="SAM" id="Phobius"/>
    </source>
</evidence>
<comment type="caution">
    <text evidence="2">The sequence shown here is derived from an EMBL/GenBank/DDBJ whole genome shotgun (WGS) entry which is preliminary data.</text>
</comment>
<feature type="transmembrane region" description="Helical" evidence="1">
    <location>
        <begin position="20"/>
        <end position="40"/>
    </location>
</feature>
<feature type="transmembrane region" description="Helical" evidence="1">
    <location>
        <begin position="52"/>
        <end position="76"/>
    </location>
</feature>
<feature type="transmembrane region" description="Helical" evidence="1">
    <location>
        <begin position="96"/>
        <end position="117"/>
    </location>
</feature>